<dbReference type="PANTHER" id="PTHR43300">
    <property type="entry name" value="ACETYLTRANSFERASE"/>
    <property type="match status" value="1"/>
</dbReference>
<dbReference type="InterPro" id="IPR050179">
    <property type="entry name" value="Trans_hexapeptide_repeat"/>
</dbReference>
<feature type="active site" description="Proton acceptor" evidence="2">
    <location>
        <position position="140"/>
    </location>
</feature>
<accession>A0AA49GB66</accession>
<name>A0AA49GB66_9BACT</name>
<dbReference type="SUPFAM" id="SSF51161">
    <property type="entry name" value="Trimeric LpxA-like enzymes"/>
    <property type="match status" value="1"/>
</dbReference>
<feature type="domain" description="PglD N-terminal" evidence="4">
    <location>
        <begin position="5"/>
        <end position="79"/>
    </location>
</feature>
<protein>
    <submittedName>
        <fullName evidence="5">Acetyltransferase</fullName>
    </submittedName>
</protein>
<reference evidence="5 6" key="1">
    <citation type="submission" date="2023-08" db="EMBL/GenBank/DDBJ databases">
        <title>Comparative genomics and taxonomic characterization of three novel marine species of genus Marivirga.</title>
        <authorList>
            <person name="Muhammad N."/>
            <person name="Kim S.-G."/>
        </authorList>
    </citation>
    <scope>NUCLEOTIDE SEQUENCE [LARGE SCALE GENOMIC DNA]</scope>
    <source>
        <strain evidence="5 6">BDSF4-3</strain>
    </source>
</reference>
<dbReference type="CDD" id="cd03360">
    <property type="entry name" value="LbH_AT_putative"/>
    <property type="match status" value="1"/>
</dbReference>
<dbReference type="AlphaFoldDB" id="A0AA49GB66"/>
<organism evidence="5 6">
    <name type="scientific">Marivirga salinarum</name>
    <dbReference type="NCBI Taxonomy" id="3059078"/>
    <lineage>
        <taxon>Bacteria</taxon>
        <taxon>Pseudomonadati</taxon>
        <taxon>Bacteroidota</taxon>
        <taxon>Cytophagia</taxon>
        <taxon>Cytophagales</taxon>
        <taxon>Marivirgaceae</taxon>
        <taxon>Marivirga</taxon>
    </lineage>
</organism>
<feature type="binding site" evidence="3">
    <location>
        <position position="75"/>
    </location>
    <ligand>
        <name>substrate</name>
    </ligand>
</feature>
<evidence type="ECO:0000256" key="1">
    <source>
        <dbReference type="ARBA" id="ARBA00007274"/>
    </source>
</evidence>
<dbReference type="Gene3D" id="3.40.50.20">
    <property type="match status" value="1"/>
</dbReference>
<proteinExistence type="inferred from homology"/>
<dbReference type="Proteomes" id="UP001230496">
    <property type="component" value="Chromosome"/>
</dbReference>
<dbReference type="RefSeq" id="WP_308347473.1">
    <property type="nucleotide sequence ID" value="NZ_CP129971.1"/>
</dbReference>
<dbReference type="Gene3D" id="2.160.10.10">
    <property type="entry name" value="Hexapeptide repeat proteins"/>
    <property type="match status" value="1"/>
</dbReference>
<dbReference type="Pfam" id="PF17836">
    <property type="entry name" value="PglD_N"/>
    <property type="match status" value="1"/>
</dbReference>
<evidence type="ECO:0000259" key="4">
    <source>
        <dbReference type="Pfam" id="PF17836"/>
    </source>
</evidence>
<dbReference type="PANTHER" id="PTHR43300:SF7">
    <property type="entry name" value="UDP-N-ACETYLBACILLOSAMINE N-ACETYLTRANSFERASE"/>
    <property type="match status" value="1"/>
</dbReference>
<evidence type="ECO:0000313" key="5">
    <source>
        <dbReference type="EMBL" id="WKK78569.2"/>
    </source>
</evidence>
<gene>
    <name evidence="5" type="ORF">QYS49_22795</name>
</gene>
<comment type="similarity">
    <text evidence="1">Belongs to the transferase hexapeptide repeat family.</text>
</comment>
<feature type="site" description="Increases basicity of active site His" evidence="2">
    <location>
        <position position="141"/>
    </location>
</feature>
<evidence type="ECO:0000256" key="2">
    <source>
        <dbReference type="PIRSR" id="PIRSR620019-1"/>
    </source>
</evidence>
<dbReference type="InterPro" id="IPR011004">
    <property type="entry name" value="Trimer_LpxA-like_sf"/>
</dbReference>
<dbReference type="EMBL" id="CP129971">
    <property type="protein sequence ID" value="WKK78569.2"/>
    <property type="molecule type" value="Genomic_DNA"/>
</dbReference>
<dbReference type="KEGG" id="msaa:QYS49_22795"/>
<dbReference type="InterPro" id="IPR020019">
    <property type="entry name" value="AcTrfase_PglD-like"/>
</dbReference>
<evidence type="ECO:0000256" key="3">
    <source>
        <dbReference type="PIRSR" id="PIRSR620019-2"/>
    </source>
</evidence>
<sequence length="212" mass="23384">MKEYYIIGSSGFAKEVYFLAENTLDKEIQFSGFIDFRPKEKEIVVRGRKERVIDENYFLSNIKPNENISLFMGIGDPKLINKLSITFKAYKFPNLINKKFVMDHSISMGSGNIITFGCVFTVDITIGSFNIFNLNSTIGHDTEIGSSNVFNPGTNISGGVIIGDTNLLGTNSTVLQYKNIGNNNTVGASCLINKDFDSGNLIVGIPGKVLKR</sequence>
<dbReference type="InterPro" id="IPR041561">
    <property type="entry name" value="PglD_N"/>
</dbReference>
<keyword evidence="6" id="KW-1185">Reference proteome</keyword>
<evidence type="ECO:0000313" key="6">
    <source>
        <dbReference type="Proteomes" id="UP001230496"/>
    </source>
</evidence>